<feature type="binding site" evidence="8 10">
    <location>
        <begin position="129"/>
        <end position="131"/>
    </location>
    <ligand>
        <name>substrate</name>
    </ligand>
</feature>
<keyword evidence="4 8" id="KW-0521">NADP</keyword>
<dbReference type="EMBL" id="FQXQ01000002">
    <property type="protein sequence ID" value="SHH58835.1"/>
    <property type="molecule type" value="Genomic_DNA"/>
</dbReference>
<comment type="similarity">
    <text evidence="2 8 13">Belongs to the glutamyl-tRNA reductase family.</text>
</comment>
<dbReference type="SUPFAM" id="SSF69742">
    <property type="entry name" value="Glutamyl tRNA-reductase catalytic, N-terminal domain"/>
    <property type="match status" value="1"/>
</dbReference>
<feature type="domain" description="Glutamyl-tRNA reductase N-terminal" evidence="16">
    <location>
        <begin position="26"/>
        <end position="171"/>
    </location>
</feature>
<evidence type="ECO:0000313" key="18">
    <source>
        <dbReference type="Proteomes" id="UP000184109"/>
    </source>
</evidence>
<dbReference type="Gene3D" id="3.30.460.30">
    <property type="entry name" value="Glutamyl-tRNA reductase, N-terminal domain"/>
    <property type="match status" value="1"/>
</dbReference>
<evidence type="ECO:0000256" key="9">
    <source>
        <dbReference type="PIRSR" id="PIRSR000445-1"/>
    </source>
</evidence>
<feature type="site" description="Important for activity" evidence="8 12">
    <location>
        <position position="114"/>
    </location>
</feature>
<dbReference type="UniPathway" id="UPA00251">
    <property type="reaction ID" value="UER00316"/>
</dbReference>
<dbReference type="Gene3D" id="3.40.50.720">
    <property type="entry name" value="NAD(P)-binding Rossmann-like Domain"/>
    <property type="match status" value="1"/>
</dbReference>
<accession>A0A1M5U6Z5</accession>
<comment type="pathway">
    <text evidence="1 8 13">Porphyrin-containing compound metabolism; protoporphyrin-IX biosynthesis; 5-aminolevulinate from L-glutamyl-tRNA(Glu): step 1/2.</text>
</comment>
<keyword evidence="5 8" id="KW-0560">Oxidoreductase</keyword>
<dbReference type="STRING" id="1195760.SAMN05444281_1073"/>
<comment type="domain">
    <text evidence="8">Possesses an unusual extended V-shaped dimeric structure with each monomer consisting of three distinct domains arranged along a curved 'spinal' alpha-helix. The N-terminal catalytic domain specifically recognizes the glutamate moiety of the substrate. The second domain is the NADPH-binding domain, and the third C-terminal domain is responsible for dimerization.</text>
</comment>
<evidence type="ECO:0000256" key="6">
    <source>
        <dbReference type="ARBA" id="ARBA00023244"/>
    </source>
</evidence>
<feature type="active site" description="Nucleophile" evidence="8 9">
    <location>
        <position position="69"/>
    </location>
</feature>
<dbReference type="PANTHER" id="PTHR43013:SF1">
    <property type="entry name" value="GLUTAMYL-TRNA REDUCTASE"/>
    <property type="match status" value="1"/>
</dbReference>
<feature type="domain" description="Quinate/shikimate 5-dehydrogenase/glutamyl-tRNA reductase" evidence="15">
    <location>
        <begin position="191"/>
        <end position="317"/>
    </location>
</feature>
<evidence type="ECO:0000256" key="1">
    <source>
        <dbReference type="ARBA" id="ARBA00005059"/>
    </source>
</evidence>
<keyword evidence="6 8" id="KW-0627">Porphyrin biosynthesis</keyword>
<dbReference type="InterPro" id="IPR006151">
    <property type="entry name" value="Shikm_DH/Glu-tRNA_Rdtase"/>
</dbReference>
<protein>
    <recommendedName>
        <fullName evidence="3 8">Glutamyl-tRNA reductase</fullName>
        <shortName evidence="8">GluTR</shortName>
        <ecNumber evidence="3 8">1.2.1.70</ecNumber>
    </recommendedName>
</protein>
<dbReference type="EC" id="1.2.1.70" evidence="3 8"/>
<comment type="function">
    <text evidence="8">Catalyzes the NADPH-dependent reduction of glutamyl-tRNA(Glu) to glutamate 1-semialdehyde (GSA).</text>
</comment>
<dbReference type="GO" id="GO:0008883">
    <property type="term" value="F:glutamyl-tRNA reductase activity"/>
    <property type="evidence" value="ECO:0007669"/>
    <property type="project" value="UniProtKB-UniRule"/>
</dbReference>
<feature type="binding site" evidence="8 11">
    <location>
        <begin position="204"/>
        <end position="209"/>
    </location>
    <ligand>
        <name>NADP(+)</name>
        <dbReference type="ChEBI" id="CHEBI:58349"/>
    </ligand>
</feature>
<dbReference type="InterPro" id="IPR036343">
    <property type="entry name" value="GluRdtase_N_sf"/>
</dbReference>
<evidence type="ECO:0000256" key="7">
    <source>
        <dbReference type="ARBA" id="ARBA00047464"/>
    </source>
</evidence>
<dbReference type="InterPro" id="IPR000343">
    <property type="entry name" value="4pyrrol_synth_GluRdtase"/>
</dbReference>
<dbReference type="HAMAP" id="MF_00087">
    <property type="entry name" value="Glu_tRNA_reductase"/>
    <property type="match status" value="1"/>
</dbReference>
<dbReference type="InterPro" id="IPR015896">
    <property type="entry name" value="4pyrrol_synth_GluRdtase_dimer"/>
</dbReference>
<feature type="binding site" evidence="8 10">
    <location>
        <position position="124"/>
    </location>
    <ligand>
        <name>substrate</name>
    </ligand>
</feature>
<dbReference type="PANTHER" id="PTHR43013">
    <property type="entry name" value="GLUTAMYL-TRNA REDUCTASE"/>
    <property type="match status" value="1"/>
</dbReference>
<evidence type="ECO:0000256" key="5">
    <source>
        <dbReference type="ARBA" id="ARBA00023002"/>
    </source>
</evidence>
<dbReference type="PROSITE" id="PS00747">
    <property type="entry name" value="GLUTR"/>
    <property type="match status" value="1"/>
</dbReference>
<dbReference type="Pfam" id="PF01488">
    <property type="entry name" value="Shikimate_DH"/>
    <property type="match status" value="1"/>
</dbReference>
<evidence type="ECO:0000256" key="4">
    <source>
        <dbReference type="ARBA" id="ARBA00022857"/>
    </source>
</evidence>
<dbReference type="InterPro" id="IPR036453">
    <property type="entry name" value="GluRdtase_dimer_dom_sf"/>
</dbReference>
<evidence type="ECO:0000256" key="2">
    <source>
        <dbReference type="ARBA" id="ARBA00005916"/>
    </source>
</evidence>
<sequence>MVVLLSILMVCQHMNKDEIGTKLYNIGVSYKKADVETRSAFSLSKQKQIALLKDAKSKGIDGVMVVSTCNRTEITGFAKHPFELISLLCEHSNGTVEDFVKFSNIYKSSEAILHLFKIGTGLESQILGDYEIVGQLKQAYQIAQKYGTINTYLERLMNSVLQASKEVKNQTELSSGTTSVAYAATQYIIENVENYNSKRVLVYGLGEIGKNACKNLLEYTENNNIHLINRTHSKAIEFSEVHQNIAINTFENLEVEIEDADILIVSTGSDMPTITTKNISKDKSILILDLSMPENVHKDVKSYENVTLVNVDQLSKITDKTLEKRTAEVPKAMLIINKHKQDFNEWVMHRKFTPAVNALKESLLAIQHDELDLHKKRLEGFNEEHAEIITSRMIQKITTQFVKHLKDENTSVNQSIDVVSKIFNTSL</sequence>
<evidence type="ECO:0000259" key="14">
    <source>
        <dbReference type="Pfam" id="PF00745"/>
    </source>
</evidence>
<dbReference type="PIRSF" id="PIRSF000445">
    <property type="entry name" value="4pyrrol_synth_GluRdtase"/>
    <property type="match status" value="1"/>
</dbReference>
<evidence type="ECO:0000256" key="11">
    <source>
        <dbReference type="PIRSR" id="PIRSR000445-3"/>
    </source>
</evidence>
<proteinExistence type="inferred from homology"/>
<dbReference type="InterPro" id="IPR018214">
    <property type="entry name" value="GluRdtase_CS"/>
</dbReference>
<dbReference type="NCBIfam" id="TIGR01035">
    <property type="entry name" value="hemA"/>
    <property type="match status" value="1"/>
</dbReference>
<evidence type="ECO:0000259" key="16">
    <source>
        <dbReference type="Pfam" id="PF05201"/>
    </source>
</evidence>
<dbReference type="SUPFAM" id="SSF51735">
    <property type="entry name" value="NAD(P)-binding Rossmann-fold domains"/>
    <property type="match status" value="1"/>
</dbReference>
<feature type="binding site" evidence="8 10">
    <location>
        <begin position="68"/>
        <end position="71"/>
    </location>
    <ligand>
        <name>substrate</name>
    </ligand>
</feature>
<organism evidence="17 18">
    <name type="scientific">Wenyingzhuangia marina</name>
    <dbReference type="NCBI Taxonomy" id="1195760"/>
    <lineage>
        <taxon>Bacteria</taxon>
        <taxon>Pseudomonadati</taxon>
        <taxon>Bacteroidota</taxon>
        <taxon>Flavobacteriia</taxon>
        <taxon>Flavobacteriales</taxon>
        <taxon>Flavobacteriaceae</taxon>
        <taxon>Wenyingzhuangia</taxon>
    </lineage>
</organism>
<evidence type="ECO:0000256" key="10">
    <source>
        <dbReference type="PIRSR" id="PIRSR000445-2"/>
    </source>
</evidence>
<dbReference type="GO" id="GO:0019353">
    <property type="term" value="P:protoporphyrinogen IX biosynthetic process from glutamate"/>
    <property type="evidence" value="ECO:0007669"/>
    <property type="project" value="TreeGrafter"/>
</dbReference>
<comment type="catalytic activity">
    <reaction evidence="7 8 13">
        <text>(S)-4-amino-5-oxopentanoate + tRNA(Glu) + NADP(+) = L-glutamyl-tRNA(Glu) + NADPH + H(+)</text>
        <dbReference type="Rhea" id="RHEA:12344"/>
        <dbReference type="Rhea" id="RHEA-COMP:9663"/>
        <dbReference type="Rhea" id="RHEA-COMP:9680"/>
        <dbReference type="ChEBI" id="CHEBI:15378"/>
        <dbReference type="ChEBI" id="CHEBI:57501"/>
        <dbReference type="ChEBI" id="CHEBI:57783"/>
        <dbReference type="ChEBI" id="CHEBI:58349"/>
        <dbReference type="ChEBI" id="CHEBI:78442"/>
        <dbReference type="ChEBI" id="CHEBI:78520"/>
        <dbReference type="EC" id="1.2.1.70"/>
    </reaction>
</comment>
<dbReference type="AlphaFoldDB" id="A0A1M5U6Z5"/>
<feature type="binding site" evidence="8 10">
    <location>
        <position position="135"/>
    </location>
    <ligand>
        <name>substrate</name>
    </ligand>
</feature>
<evidence type="ECO:0000259" key="15">
    <source>
        <dbReference type="Pfam" id="PF01488"/>
    </source>
</evidence>
<dbReference type="Pfam" id="PF00745">
    <property type="entry name" value="GlutR_dimer"/>
    <property type="match status" value="1"/>
</dbReference>
<dbReference type="GO" id="GO:0050661">
    <property type="term" value="F:NADP binding"/>
    <property type="evidence" value="ECO:0007669"/>
    <property type="project" value="InterPro"/>
</dbReference>
<reference evidence="18" key="1">
    <citation type="submission" date="2016-11" db="EMBL/GenBank/DDBJ databases">
        <authorList>
            <person name="Varghese N."/>
            <person name="Submissions S."/>
        </authorList>
    </citation>
    <scope>NUCLEOTIDE SEQUENCE [LARGE SCALE GENOMIC DNA]</scope>
    <source>
        <strain evidence="18">DSM 100572</strain>
    </source>
</reference>
<evidence type="ECO:0000313" key="17">
    <source>
        <dbReference type="EMBL" id="SHH58835.1"/>
    </source>
</evidence>
<comment type="miscellaneous">
    <text evidence="8">During catalysis, the active site Cys acts as a nucleophile attacking the alpha-carbonyl group of tRNA-bound glutamate with the formation of a thioester intermediate between enzyme and glutamate, and the concomitant release of tRNA(Glu). The thioester intermediate is finally reduced by direct hydride transfer from NADPH, to form the product GSA.</text>
</comment>
<evidence type="ECO:0000256" key="12">
    <source>
        <dbReference type="PIRSR" id="PIRSR000445-4"/>
    </source>
</evidence>
<comment type="subunit">
    <text evidence="8">Homodimer.</text>
</comment>
<dbReference type="SUPFAM" id="SSF69075">
    <property type="entry name" value="Glutamyl tRNA-reductase dimerization domain"/>
    <property type="match status" value="1"/>
</dbReference>
<dbReference type="InterPro" id="IPR015895">
    <property type="entry name" value="4pyrrol_synth_GluRdtase_N"/>
</dbReference>
<evidence type="ECO:0000256" key="13">
    <source>
        <dbReference type="RuleBase" id="RU000584"/>
    </source>
</evidence>
<dbReference type="Proteomes" id="UP000184109">
    <property type="component" value="Unassembled WGS sequence"/>
</dbReference>
<keyword evidence="18" id="KW-1185">Reference proteome</keyword>
<name>A0A1M5U6Z5_9FLAO</name>
<gene>
    <name evidence="8" type="primary">hemA</name>
    <name evidence="17" type="ORF">SAMN05444281_1073</name>
</gene>
<evidence type="ECO:0000256" key="3">
    <source>
        <dbReference type="ARBA" id="ARBA00012970"/>
    </source>
</evidence>
<dbReference type="Pfam" id="PF05201">
    <property type="entry name" value="GlutR_N"/>
    <property type="match status" value="1"/>
</dbReference>
<dbReference type="InterPro" id="IPR036291">
    <property type="entry name" value="NAD(P)-bd_dom_sf"/>
</dbReference>
<feature type="domain" description="Tetrapyrrole biosynthesis glutamyl-tRNA reductase dimerisation" evidence="14">
    <location>
        <begin position="331"/>
        <end position="424"/>
    </location>
</feature>
<evidence type="ECO:0000256" key="8">
    <source>
        <dbReference type="HAMAP-Rule" id="MF_00087"/>
    </source>
</evidence>